<gene>
    <name evidence="2" type="ORF">LNINA_LOCUS4635</name>
</gene>
<dbReference type="AlphaFoldDB" id="A0AAV1J6D5"/>
<keyword evidence="3" id="KW-1185">Reference proteome</keyword>
<organism evidence="2 3">
    <name type="scientific">Leptosia nina</name>
    <dbReference type="NCBI Taxonomy" id="320188"/>
    <lineage>
        <taxon>Eukaryota</taxon>
        <taxon>Metazoa</taxon>
        <taxon>Ecdysozoa</taxon>
        <taxon>Arthropoda</taxon>
        <taxon>Hexapoda</taxon>
        <taxon>Insecta</taxon>
        <taxon>Pterygota</taxon>
        <taxon>Neoptera</taxon>
        <taxon>Endopterygota</taxon>
        <taxon>Lepidoptera</taxon>
        <taxon>Glossata</taxon>
        <taxon>Ditrysia</taxon>
        <taxon>Papilionoidea</taxon>
        <taxon>Pieridae</taxon>
        <taxon>Pierinae</taxon>
        <taxon>Leptosia</taxon>
    </lineage>
</organism>
<name>A0AAV1J6D5_9NEOP</name>
<evidence type="ECO:0000313" key="3">
    <source>
        <dbReference type="Proteomes" id="UP001497472"/>
    </source>
</evidence>
<evidence type="ECO:0000313" key="2">
    <source>
        <dbReference type="EMBL" id="CAK1544932.1"/>
    </source>
</evidence>
<comment type="caution">
    <text evidence="2">The sequence shown here is derived from an EMBL/GenBank/DDBJ whole genome shotgun (WGS) entry which is preliminary data.</text>
</comment>
<accession>A0AAV1J6D5</accession>
<dbReference type="Proteomes" id="UP001497472">
    <property type="component" value="Unassembled WGS sequence"/>
</dbReference>
<sequence>MKGRGAPGLSDTIPGAGAASLETATRDRRHAAAKRSTPAALTRLVPRTSIFEIQNSNELSFSLSPY</sequence>
<dbReference type="EMBL" id="CAVLEF010000006">
    <property type="protein sequence ID" value="CAK1544932.1"/>
    <property type="molecule type" value="Genomic_DNA"/>
</dbReference>
<protein>
    <submittedName>
        <fullName evidence="2">Uncharacterized protein</fullName>
    </submittedName>
</protein>
<evidence type="ECO:0000256" key="1">
    <source>
        <dbReference type="SAM" id="MobiDB-lite"/>
    </source>
</evidence>
<reference evidence="2 3" key="1">
    <citation type="submission" date="2023-11" db="EMBL/GenBank/DDBJ databases">
        <authorList>
            <person name="Okamura Y."/>
        </authorList>
    </citation>
    <scope>NUCLEOTIDE SEQUENCE [LARGE SCALE GENOMIC DNA]</scope>
</reference>
<proteinExistence type="predicted"/>
<feature type="region of interest" description="Disordered" evidence="1">
    <location>
        <begin position="1"/>
        <end position="39"/>
    </location>
</feature>